<comment type="caution">
    <text evidence="2">The sequence shown here is derived from an EMBL/GenBank/DDBJ whole genome shotgun (WGS) entry which is preliminary data.</text>
</comment>
<dbReference type="InterPro" id="IPR027974">
    <property type="entry name" value="DUF4470"/>
</dbReference>
<name>A0A507QRV0_MONPU</name>
<feature type="domain" description="DUF4470" evidence="1">
    <location>
        <begin position="36"/>
        <end position="130"/>
    </location>
</feature>
<accession>A0A507QRV0</accession>
<evidence type="ECO:0000313" key="2">
    <source>
        <dbReference type="EMBL" id="TQB69717.1"/>
    </source>
</evidence>
<proteinExistence type="predicted"/>
<dbReference type="OrthoDB" id="5282002at2759"/>
<evidence type="ECO:0000259" key="1">
    <source>
        <dbReference type="Pfam" id="PF14737"/>
    </source>
</evidence>
<reference evidence="2 3" key="1">
    <citation type="submission" date="2019-06" db="EMBL/GenBank/DDBJ databases">
        <title>Wine fermentation using esterase from Monascus purpureus.</title>
        <authorList>
            <person name="Geng C."/>
            <person name="Zhang Y."/>
        </authorList>
    </citation>
    <scope>NUCLEOTIDE SEQUENCE [LARGE SCALE GENOMIC DNA]</scope>
    <source>
        <strain evidence="2">HQ1</strain>
    </source>
</reference>
<dbReference type="AlphaFoldDB" id="A0A507QRV0"/>
<evidence type="ECO:0000313" key="3">
    <source>
        <dbReference type="Proteomes" id="UP000319663"/>
    </source>
</evidence>
<dbReference type="Pfam" id="PF14737">
    <property type="entry name" value="DUF4470"/>
    <property type="match status" value="1"/>
</dbReference>
<keyword evidence="3" id="KW-1185">Reference proteome</keyword>
<sequence length="179" mass="20221">MEAAWEIEGRILTFVDTGDSHRSGTVVKYGGRNRQWGNMLALDLLQLKVNEGENASRDLSVPMAASGGLRNFIKTIACLPEGYRGHLHVDINDIDDTVVARNLTMLLIAFNLTPEIASIIILHLWYSAFLPEFIIDEIKNKILPIVLEFLKTIVKYSELRQAKWHHNNATLSAQFHVKV</sequence>
<dbReference type="EMBL" id="VIFY01000140">
    <property type="protein sequence ID" value="TQB69717.1"/>
    <property type="molecule type" value="Genomic_DNA"/>
</dbReference>
<organism evidence="2 3">
    <name type="scientific">Monascus purpureus</name>
    <name type="common">Red mold</name>
    <name type="synonym">Monascus anka</name>
    <dbReference type="NCBI Taxonomy" id="5098"/>
    <lineage>
        <taxon>Eukaryota</taxon>
        <taxon>Fungi</taxon>
        <taxon>Dikarya</taxon>
        <taxon>Ascomycota</taxon>
        <taxon>Pezizomycotina</taxon>
        <taxon>Eurotiomycetes</taxon>
        <taxon>Eurotiomycetidae</taxon>
        <taxon>Eurotiales</taxon>
        <taxon>Aspergillaceae</taxon>
        <taxon>Monascus</taxon>
    </lineage>
</organism>
<protein>
    <recommendedName>
        <fullName evidence="1">DUF4470 domain-containing protein</fullName>
    </recommendedName>
</protein>
<gene>
    <name evidence="2" type="ORF">MPDQ_001535</name>
</gene>
<dbReference type="Proteomes" id="UP000319663">
    <property type="component" value="Unassembled WGS sequence"/>
</dbReference>